<sequence length="49" mass="5496">MKESADSEGSTLYANIKHDHYKGGGIEKDENKAHSDLNSDLRLQSARYD</sequence>
<protein>
    <submittedName>
        <fullName evidence="2">Uncharacterized protein</fullName>
    </submittedName>
</protein>
<dbReference type="EMBL" id="JACHHQ010000001">
    <property type="protein sequence ID" value="MBB5199071.1"/>
    <property type="molecule type" value="Genomic_DNA"/>
</dbReference>
<evidence type="ECO:0000256" key="1">
    <source>
        <dbReference type="SAM" id="MobiDB-lite"/>
    </source>
</evidence>
<dbReference type="Proteomes" id="UP000571084">
    <property type="component" value="Unassembled WGS sequence"/>
</dbReference>
<reference evidence="2 3" key="1">
    <citation type="submission" date="2020-08" db="EMBL/GenBank/DDBJ databases">
        <title>Genomic Encyclopedia of Type Strains, Phase IV (KMG-IV): sequencing the most valuable type-strain genomes for metagenomic binning, comparative biology and taxonomic classification.</title>
        <authorList>
            <person name="Goeker M."/>
        </authorList>
    </citation>
    <scope>NUCLEOTIDE SEQUENCE [LARGE SCALE GENOMIC DNA]</scope>
    <source>
        <strain evidence="2 3">DSM 23240</strain>
    </source>
</reference>
<comment type="caution">
    <text evidence="2">The sequence shown here is derived from an EMBL/GenBank/DDBJ whole genome shotgun (WGS) entry which is preliminary data.</text>
</comment>
<name>A0A840RR44_9BURK</name>
<evidence type="ECO:0000313" key="2">
    <source>
        <dbReference type="EMBL" id="MBB5199071.1"/>
    </source>
</evidence>
<evidence type="ECO:0000313" key="3">
    <source>
        <dbReference type="Proteomes" id="UP000571084"/>
    </source>
</evidence>
<organism evidence="2 3">
    <name type="scientific">Glaciimonas immobilis</name>
    <dbReference type="NCBI Taxonomy" id="728004"/>
    <lineage>
        <taxon>Bacteria</taxon>
        <taxon>Pseudomonadati</taxon>
        <taxon>Pseudomonadota</taxon>
        <taxon>Betaproteobacteria</taxon>
        <taxon>Burkholderiales</taxon>
        <taxon>Oxalobacteraceae</taxon>
        <taxon>Glaciimonas</taxon>
    </lineage>
</organism>
<gene>
    <name evidence="2" type="ORF">HNR39_000881</name>
</gene>
<proteinExistence type="predicted"/>
<feature type="region of interest" description="Disordered" evidence="1">
    <location>
        <begin position="1"/>
        <end position="49"/>
    </location>
</feature>
<accession>A0A840RR44</accession>
<feature type="compositionally biased region" description="Basic and acidic residues" evidence="1">
    <location>
        <begin position="16"/>
        <end position="39"/>
    </location>
</feature>
<keyword evidence="3" id="KW-1185">Reference proteome</keyword>
<dbReference type="AlphaFoldDB" id="A0A840RR44"/>